<gene>
    <name evidence="5" type="ORF">CD32_04700</name>
</gene>
<evidence type="ECO:0000256" key="1">
    <source>
        <dbReference type="ARBA" id="ARBA00023224"/>
    </source>
</evidence>
<dbReference type="InterPro" id="IPR009050">
    <property type="entry name" value="Globin-like_sf"/>
</dbReference>
<comment type="caution">
    <text evidence="5">The sequence shown here is derived from an EMBL/GenBank/DDBJ whole genome shotgun (WGS) entry which is preliminary data.</text>
</comment>
<dbReference type="Pfam" id="PF11563">
    <property type="entry name" value="Protoglobin"/>
    <property type="match status" value="1"/>
</dbReference>
<dbReference type="GO" id="GO:0006935">
    <property type="term" value="P:chemotaxis"/>
    <property type="evidence" value="ECO:0007669"/>
    <property type="project" value="InterPro"/>
</dbReference>
<dbReference type="GO" id="GO:0020037">
    <property type="term" value="F:heme binding"/>
    <property type="evidence" value="ECO:0007669"/>
    <property type="project" value="InterPro"/>
</dbReference>
<proteinExistence type="inferred from homology"/>
<reference evidence="5 6" key="1">
    <citation type="submission" date="2014-02" db="EMBL/GenBank/DDBJ databases">
        <title>Draft genome sequence of Lysinibacillus odysseyi NBRC 100172.</title>
        <authorList>
            <person name="Zhang F."/>
            <person name="Wang G."/>
            <person name="Zhang L."/>
        </authorList>
    </citation>
    <scope>NUCLEOTIDE SEQUENCE [LARGE SCALE GENOMIC DNA]</scope>
    <source>
        <strain evidence="5 6">NBRC 100172</strain>
    </source>
</reference>
<dbReference type="OrthoDB" id="266313at2"/>
<evidence type="ECO:0000259" key="4">
    <source>
        <dbReference type="PROSITE" id="PS50111"/>
    </source>
</evidence>
<evidence type="ECO:0000256" key="3">
    <source>
        <dbReference type="PROSITE-ProRule" id="PRU00284"/>
    </source>
</evidence>
<comment type="similarity">
    <text evidence="2">Belongs to the methyl-accepting chemotaxis (MCP) protein family.</text>
</comment>
<dbReference type="AlphaFoldDB" id="A0A0A3IQJ0"/>
<sequence length="584" mass="66871">MLGRKSKNLENYEYFSKAAFSDIEANERFKEKLDFLSLSQIRRESVNDLKEIYVQNRDYILSNFYSRLLEIPEFNQIINTYSSVERLKKTFDRHFMSLFEDELNINYVFTRRRIAHTHARIGVLPNWMLSAYTLINQLIVPLIVKACQRDHYKMLDILLAYDSLVTIDQQIIVETYIEIQGGSVVNGLGEIIQYNVQLDQIKDLLQFQEVQQKDVLQASELMEQLDTSIEEIAASIGDISQHTQISLEELNSDLSSLQHVTVILQNTDEGQQKVQQDVAHLVERVNSVAKLMELIKGIADQTNLLALNASIEAARAGEAGKGFAIVAEEVRKLADGTKKSVESINTDIQELLQLTNSINQLTKNSAQALHEGVEDAMQVYSTLAELNKTLQTQGARFEQIALTTRQQAVSASEITKRNKNIAQSTVRSKQIVFETGEAIYKLSKMIDEYRSTTISKNFIISQEDIIELTITDHLLWRWKIYNLMLGFEKMSEQDVGSPQESRLGQWYYGKGRELFGGERVFKELEKPHFEVHEIALNAVNAYNSGDKDAAEQYLQKLAEVSFTVIEKLQELQKIILHQKETHMK</sequence>
<organism evidence="5 6">
    <name type="scientific">Lysinibacillus odysseyi 34hs-1 = NBRC 100172</name>
    <dbReference type="NCBI Taxonomy" id="1220589"/>
    <lineage>
        <taxon>Bacteria</taxon>
        <taxon>Bacillati</taxon>
        <taxon>Bacillota</taxon>
        <taxon>Bacilli</taxon>
        <taxon>Bacillales</taxon>
        <taxon>Bacillaceae</taxon>
        <taxon>Lysinibacillus</taxon>
    </lineage>
</organism>
<dbReference type="eggNOG" id="COG0840">
    <property type="taxonomic scope" value="Bacteria"/>
</dbReference>
<dbReference type="Gene3D" id="1.20.120.30">
    <property type="entry name" value="Aspartate receptor, ligand-binding domain"/>
    <property type="match status" value="1"/>
</dbReference>
<feature type="domain" description="Methyl-accepting transducer" evidence="4">
    <location>
        <begin position="201"/>
        <end position="422"/>
    </location>
</feature>
<accession>A0A0A3IQJ0</accession>
<keyword evidence="1 3" id="KW-0807">Transducer</keyword>
<dbReference type="Proteomes" id="UP000030437">
    <property type="component" value="Unassembled WGS sequence"/>
</dbReference>
<evidence type="ECO:0000313" key="5">
    <source>
        <dbReference type="EMBL" id="KGR87034.1"/>
    </source>
</evidence>
<dbReference type="GO" id="GO:0004888">
    <property type="term" value="F:transmembrane signaling receptor activity"/>
    <property type="evidence" value="ECO:0007669"/>
    <property type="project" value="InterPro"/>
</dbReference>
<dbReference type="Pfam" id="PF00015">
    <property type="entry name" value="MCPsignal"/>
    <property type="match status" value="1"/>
</dbReference>
<dbReference type="PANTHER" id="PTHR32089:SF112">
    <property type="entry name" value="LYSOZYME-LIKE PROTEIN-RELATED"/>
    <property type="match status" value="1"/>
</dbReference>
<dbReference type="InterPro" id="IPR004090">
    <property type="entry name" value="Chemotax_Me-accpt_rcpt"/>
</dbReference>
<dbReference type="InterPro" id="IPR044398">
    <property type="entry name" value="Globin-sensor_dom"/>
</dbReference>
<dbReference type="InterPro" id="IPR004089">
    <property type="entry name" value="MCPsignal_dom"/>
</dbReference>
<dbReference type="InterPro" id="IPR039379">
    <property type="entry name" value="Protoglobin_sensor_dom"/>
</dbReference>
<dbReference type="InterPro" id="IPR025991">
    <property type="entry name" value="Chemoreceptor_zinc-bind_dom"/>
</dbReference>
<dbReference type="PANTHER" id="PTHR32089">
    <property type="entry name" value="METHYL-ACCEPTING CHEMOTAXIS PROTEIN MCPB"/>
    <property type="match status" value="1"/>
</dbReference>
<dbReference type="SUPFAM" id="SSF58104">
    <property type="entry name" value="Methyl-accepting chemotaxis protein (MCP) signaling domain"/>
    <property type="match status" value="1"/>
</dbReference>
<dbReference type="GO" id="GO:0007165">
    <property type="term" value="P:signal transduction"/>
    <property type="evidence" value="ECO:0007669"/>
    <property type="project" value="UniProtKB-KW"/>
</dbReference>
<dbReference type="EMBL" id="JPVP01000049">
    <property type="protein sequence ID" value="KGR87034.1"/>
    <property type="molecule type" value="Genomic_DNA"/>
</dbReference>
<dbReference type="CDD" id="cd01068">
    <property type="entry name" value="globin_sensor"/>
    <property type="match status" value="1"/>
</dbReference>
<dbReference type="PROSITE" id="PS50111">
    <property type="entry name" value="CHEMOTAXIS_TRANSDUC_2"/>
    <property type="match status" value="1"/>
</dbReference>
<dbReference type="Pfam" id="PF13682">
    <property type="entry name" value="CZB"/>
    <property type="match status" value="1"/>
</dbReference>
<dbReference type="GO" id="GO:0016020">
    <property type="term" value="C:membrane"/>
    <property type="evidence" value="ECO:0007669"/>
    <property type="project" value="InterPro"/>
</dbReference>
<dbReference type="PRINTS" id="PR00260">
    <property type="entry name" value="CHEMTRNSDUCR"/>
</dbReference>
<protein>
    <submittedName>
        <fullName evidence="5">Chemotaxis protein</fullName>
    </submittedName>
</protein>
<dbReference type="GO" id="GO:0019825">
    <property type="term" value="F:oxygen binding"/>
    <property type="evidence" value="ECO:0007669"/>
    <property type="project" value="InterPro"/>
</dbReference>
<dbReference type="SMART" id="SM00283">
    <property type="entry name" value="MA"/>
    <property type="match status" value="1"/>
</dbReference>
<dbReference type="Gene3D" id="1.10.490.10">
    <property type="entry name" value="Globins"/>
    <property type="match status" value="1"/>
</dbReference>
<dbReference type="STRING" id="1220589.CD32_04700"/>
<dbReference type="RefSeq" id="WP_036151788.1">
    <property type="nucleotide sequence ID" value="NZ_AVCX01000013.1"/>
</dbReference>
<dbReference type="SUPFAM" id="SSF46458">
    <property type="entry name" value="Globin-like"/>
    <property type="match status" value="1"/>
</dbReference>
<evidence type="ECO:0000256" key="2">
    <source>
        <dbReference type="ARBA" id="ARBA00029447"/>
    </source>
</evidence>
<evidence type="ECO:0000313" key="6">
    <source>
        <dbReference type="Proteomes" id="UP000030437"/>
    </source>
</evidence>
<dbReference type="InterPro" id="IPR012292">
    <property type="entry name" value="Globin/Proto"/>
</dbReference>
<name>A0A0A3IQJ0_9BACI</name>
<dbReference type="Gene3D" id="1.10.287.950">
    <property type="entry name" value="Methyl-accepting chemotaxis protein"/>
    <property type="match status" value="1"/>
</dbReference>
<keyword evidence="6" id="KW-1185">Reference proteome</keyword>